<dbReference type="InterPro" id="IPR016024">
    <property type="entry name" value="ARM-type_fold"/>
</dbReference>
<dbReference type="InterPro" id="IPR029058">
    <property type="entry name" value="AB_hydrolase_fold"/>
</dbReference>
<feature type="region of interest" description="Disordered" evidence="1">
    <location>
        <begin position="775"/>
        <end position="795"/>
    </location>
</feature>
<dbReference type="SUPFAM" id="SSF48371">
    <property type="entry name" value="ARM repeat"/>
    <property type="match status" value="1"/>
</dbReference>
<dbReference type="SUPFAM" id="SSF53474">
    <property type="entry name" value="alpha/beta-Hydrolases"/>
    <property type="match status" value="1"/>
</dbReference>
<gene>
    <name evidence="2" type="ORF">AXF42_Ash001955</name>
</gene>
<protein>
    <recommendedName>
        <fullName evidence="4">Protein SERAC1</fullName>
    </recommendedName>
</protein>
<dbReference type="STRING" id="1088818.A0A2I0ABQ1"/>
<dbReference type="Gene3D" id="3.40.50.1820">
    <property type="entry name" value="alpha/beta hydrolase"/>
    <property type="match status" value="1"/>
</dbReference>
<dbReference type="AlphaFoldDB" id="A0A2I0ABQ1"/>
<feature type="region of interest" description="Disordered" evidence="1">
    <location>
        <begin position="913"/>
        <end position="936"/>
    </location>
</feature>
<dbReference type="Gene3D" id="1.25.10.10">
    <property type="entry name" value="Leucine-rich Repeat Variant"/>
    <property type="match status" value="1"/>
</dbReference>
<name>A0A2I0ABQ1_9ASPA</name>
<evidence type="ECO:0000313" key="2">
    <source>
        <dbReference type="EMBL" id="PKA52974.1"/>
    </source>
</evidence>
<feature type="compositionally biased region" description="Low complexity" evidence="1">
    <location>
        <begin position="920"/>
        <end position="931"/>
    </location>
</feature>
<organism evidence="2 3">
    <name type="scientific">Apostasia shenzhenica</name>
    <dbReference type="NCBI Taxonomy" id="1088818"/>
    <lineage>
        <taxon>Eukaryota</taxon>
        <taxon>Viridiplantae</taxon>
        <taxon>Streptophyta</taxon>
        <taxon>Embryophyta</taxon>
        <taxon>Tracheophyta</taxon>
        <taxon>Spermatophyta</taxon>
        <taxon>Magnoliopsida</taxon>
        <taxon>Liliopsida</taxon>
        <taxon>Asparagales</taxon>
        <taxon>Orchidaceae</taxon>
        <taxon>Apostasioideae</taxon>
        <taxon>Apostasia</taxon>
    </lineage>
</organism>
<dbReference type="InterPro" id="IPR011989">
    <property type="entry name" value="ARM-like"/>
</dbReference>
<dbReference type="OrthoDB" id="5086500at2759"/>
<dbReference type="EMBL" id="KZ452001">
    <property type="protein sequence ID" value="PKA52974.1"/>
    <property type="molecule type" value="Genomic_DNA"/>
</dbReference>
<reference evidence="2 3" key="1">
    <citation type="journal article" date="2017" name="Nature">
        <title>The Apostasia genome and the evolution of orchids.</title>
        <authorList>
            <person name="Zhang G.Q."/>
            <person name="Liu K.W."/>
            <person name="Li Z."/>
            <person name="Lohaus R."/>
            <person name="Hsiao Y.Y."/>
            <person name="Niu S.C."/>
            <person name="Wang J.Y."/>
            <person name="Lin Y.C."/>
            <person name="Xu Q."/>
            <person name="Chen L.J."/>
            <person name="Yoshida K."/>
            <person name="Fujiwara S."/>
            <person name="Wang Z.W."/>
            <person name="Zhang Y.Q."/>
            <person name="Mitsuda N."/>
            <person name="Wang M."/>
            <person name="Liu G.H."/>
            <person name="Pecoraro L."/>
            <person name="Huang H.X."/>
            <person name="Xiao X.J."/>
            <person name="Lin M."/>
            <person name="Wu X.Y."/>
            <person name="Wu W.L."/>
            <person name="Chen Y.Y."/>
            <person name="Chang S.B."/>
            <person name="Sakamoto S."/>
            <person name="Ohme-Takagi M."/>
            <person name="Yagi M."/>
            <person name="Zeng S.J."/>
            <person name="Shen C.Y."/>
            <person name="Yeh C.M."/>
            <person name="Luo Y.B."/>
            <person name="Tsai W.C."/>
            <person name="Van de Peer Y."/>
            <person name="Liu Z.J."/>
        </authorList>
    </citation>
    <scope>NUCLEOTIDE SEQUENCE [LARGE SCALE GENOMIC DNA]</scope>
    <source>
        <strain evidence="3">cv. Shenzhen</strain>
        <tissue evidence="2">Stem</tissue>
    </source>
</reference>
<evidence type="ECO:0000313" key="3">
    <source>
        <dbReference type="Proteomes" id="UP000236161"/>
    </source>
</evidence>
<keyword evidence="3" id="KW-1185">Reference proteome</keyword>
<evidence type="ECO:0008006" key="4">
    <source>
        <dbReference type="Google" id="ProtNLM"/>
    </source>
</evidence>
<dbReference type="PANTHER" id="PTHR48202">
    <property type="entry name" value="ALPHA/BETA-HYDROLASES SUPERFAMILY PROTEIN"/>
    <property type="match status" value="1"/>
</dbReference>
<sequence>MLFRLLAWPLRRRRYPLRRRFSAGGAFSPYSNKINDHLGSPPPALHEPVPSPPLSLSSTFSFPSFRRSIPLYATAGTLTSALALAAYLYSPSLLPSDDRARTRPSAEQLYADVEETLEKSKGSIRRVLDRMVQTGSAAAVLWTSLTSILSSANQEVRLGFELRVAALLADIAAASEARRSAIVGAGGGAVVDWLLEKVASPSNTGDHRGTQSESARALAHLIADPAVCEKVLGRPHAVSNLLRFIFSFQPKRRKKQFEHSSFESAGLWRGRSMLVTVLMDIITSDCDNVDDSTFMPSLPGNADMRDIALALQVIEEGGMLFDEGPDKEDNDDGNKGIKGIGIKILGGTTILGLSRTNDHVHMENDDEHLAPTAFITRNLELHDVPTYIPKLGTKVLPSVPGLWDDLQREHVAVPFAAWAIANWAMASQHNRSHIQELDRDGHAVMRALTAAERTVKWHGSLIARALLDDHNLPLTSSVPDWSASLLSTAFQASEIEDVPLAQIALSAFLVSVDRSNETKNLVLDKGLDLLRGIAMKAEKNGHFQEALVRVLELLYTDNKHLSLEESQKWSGTLLRWVFGRSETMSISAIKILSCILEDYGPESIPISQGWLAIMLNEMLGASERSALKGSTMQKCDKVKTQIDHSNALSAAQVANQLATAVIKQSKSNFESELDSVNYFPLAHFLSLEPFAPLLKTMNKNNQHKPDAADLAFATLKGIKALTELCTEDAASLSKLADFGVLCLLRRLLLGDDYEKLAANETYDASRAMESQDKIASAAADQPSLDSNDSSSVRVPPTAHIRRHAARLLTNLSHLSNVKKYIAEDEKWCQWLEDCANRRIPCCNDLKIQSYARAALRNIFCSDSVGTDPAIGTGEERPACVRCRDMLFLISPELPHWKCSEKTDLGVSSSKREFNSAVGPSSQNCNSSVSVNGTDKDMEEETPKLDVIFVHGLRGGPFKSWRIADDKFSTTSKAGLVESIDQEAGKEGTFWPGEWLSADFPHARLFTLRYKTKLTQWTGASLPLQEVSSMLLQKLLAAGIGNRPVVFVTHSMGGLVVKQMLYQAKLNKLNKFLNNTVGIVFYSCPHFGSKLADMPWRMGLVFRPAPTIGELRSGSPRLIELNDFIRHLHNQGYLEVLSFSETKVTPIVEGYGGWAFRMEIVPIESAYPGFGELVVLDATDHVNSCKPANRMDPSYAKTLEFLKKLNGRLT</sequence>
<evidence type="ECO:0000256" key="1">
    <source>
        <dbReference type="SAM" id="MobiDB-lite"/>
    </source>
</evidence>
<dbReference type="PANTHER" id="PTHR48202:SF1">
    <property type="entry name" value="ALPHA_BETA-HYDROLASES SUPERFAMILY PROTEIN"/>
    <property type="match status" value="1"/>
</dbReference>
<proteinExistence type="predicted"/>
<accession>A0A2I0ABQ1</accession>
<dbReference type="Proteomes" id="UP000236161">
    <property type="component" value="Unassembled WGS sequence"/>
</dbReference>
<feature type="compositionally biased region" description="Polar residues" evidence="1">
    <location>
        <begin position="783"/>
        <end position="792"/>
    </location>
</feature>